<sequence length="958" mass="105885">MHGDNEFRPAAFWFWHYLPDEQECQDVLESAARAGLGCLLVQARLSMPLGDYLSSDYLARCAFVGRQAQALGLSIEIYDEYNWMSGHGGGTTVAGADHLRERHLFWCKGRAAPKGEAHVFTISSIHSSFLDFLGPEGALWCQEEGHARWGEWQVEGFVRNGEVLSPRDLIVEPGEAGCTVTAWFGEEAQDRNPSDPKRHAATVSGESITLLVSARSLQSRLVNYLLPEMAERFADKVYGPLLETLPTAEGFFFDHPYAGFQDWTERCGFVGNSILWDESLLTRGLSLRHLAALAEEEDEDSSRLRLEFFRLYSSRMHEAFFGTLSRWCREHGVGLSGHELLPHVGAWSPRKGLGGMDPRVMPGTDHFGVDRYRKSTTVDAADYVPQLSVILGDSVARANGRSRCTVEQYSTGREAGRASLLGQWDLTPARLRTQSLRHLLCGARRILLHALYLPGVVNRTPAGMFDPRQDFPPGFNLQPWWEHMALLSNELLQVSKFLEDGVPVRTVALLYPLADLWAGPVDAASARIFGAWAQALDEAGCPFVIIDESQLQQGQIEAGITTVILPGAGWLEHAASFTTLSAFGARRGCEILTSTIKERPLVPLCGQETPDNIEFSTNRTALENMLRGVSEETIGAEAWRLAATLRNVACLSPPDQPENIAVHAKQKPPLGGRITWHRLSDTADGGARARLAVQNETGRWRDLVLGVSENPRHLKAWEPVPAEAGREDGPLNWTGRSWGTLAAGETAAIRMRPHEMLCLEWQESAPADNDPATGKLDGVQEWMPFPNAPTVSLSEGWQFTEDPRNGWQPVQTGMSLEEQGMGTEGQGTYRLDLGTIDRTKTTCSILPQPGETGACDRPSDLHYRWYLVIPDVRGALACHLNDLPCGISLTDQTAFALPAGVTLPAGLLELVWRGTAAGRFYKDHPVVEGERREKSGLLSAPRLELWRSGPRLRRLENC</sequence>
<dbReference type="InterPro" id="IPR053161">
    <property type="entry name" value="Ulvan_degrading_GH"/>
</dbReference>
<dbReference type="Proteomes" id="UP000631653">
    <property type="component" value="Unassembled WGS sequence"/>
</dbReference>
<keyword evidence="2" id="KW-1185">Reference proteome</keyword>
<dbReference type="PANTHER" id="PTHR36848:SF2">
    <property type="entry name" value="SECRETED PROTEIN"/>
    <property type="match status" value="1"/>
</dbReference>
<proteinExistence type="predicted"/>
<evidence type="ECO:0008006" key="3">
    <source>
        <dbReference type="Google" id="ProtNLM"/>
    </source>
</evidence>
<evidence type="ECO:0000313" key="1">
    <source>
        <dbReference type="EMBL" id="NHN87178.1"/>
    </source>
</evidence>
<protein>
    <recommendedName>
        <fullName evidence="3">Carbohydrate-binding protein</fullName>
    </recommendedName>
</protein>
<evidence type="ECO:0000313" key="2">
    <source>
        <dbReference type="Proteomes" id="UP000631653"/>
    </source>
</evidence>
<gene>
    <name evidence="1" type="ORF">GOB81_00810</name>
</gene>
<dbReference type="EMBL" id="WOSY01000001">
    <property type="protein sequence ID" value="NHN87178.1"/>
    <property type="molecule type" value="Genomic_DNA"/>
</dbReference>
<accession>A0ABX0JWM8</accession>
<dbReference type="PANTHER" id="PTHR36848">
    <property type="entry name" value="DNA-BINDING PROTEIN (PUTATIVE SECRETED PROTEIN)-RELATED"/>
    <property type="match status" value="1"/>
</dbReference>
<name>A0ABX0JWM8_9PROT</name>
<dbReference type="RefSeq" id="WP_173568477.1">
    <property type="nucleotide sequence ID" value="NZ_WOSY01000001.1"/>
</dbReference>
<reference evidence="1 2" key="1">
    <citation type="journal article" date="2020" name="Int. J. Syst. Evol. Microbiol.">
        <title>Novel acetic acid bacteria from cider fermentations: Acetobacter conturbans sp. nov. and Acetobacter fallax sp. nov.</title>
        <authorList>
            <person name="Sombolestani A.S."/>
            <person name="Cleenwerck I."/>
            <person name="Cnockaert M."/>
            <person name="Borremans W."/>
            <person name="Wieme A.D."/>
            <person name="De Vuyst L."/>
            <person name="Vandamme P."/>
        </authorList>
    </citation>
    <scope>NUCLEOTIDE SEQUENCE [LARGE SCALE GENOMIC DNA]</scope>
    <source>
        <strain evidence="1 2">LMG 1627</strain>
    </source>
</reference>
<comment type="caution">
    <text evidence="1">The sequence shown here is derived from an EMBL/GenBank/DDBJ whole genome shotgun (WGS) entry which is preliminary data.</text>
</comment>
<organism evidence="1 2">
    <name type="scientific">Acetobacter conturbans</name>
    <dbReference type="NCBI Taxonomy" id="1737472"/>
    <lineage>
        <taxon>Bacteria</taxon>
        <taxon>Pseudomonadati</taxon>
        <taxon>Pseudomonadota</taxon>
        <taxon>Alphaproteobacteria</taxon>
        <taxon>Acetobacterales</taxon>
        <taxon>Acetobacteraceae</taxon>
        <taxon>Acetobacter</taxon>
    </lineage>
</organism>